<dbReference type="InterPro" id="IPR038973">
    <property type="entry name" value="MutL/Mlh/Pms-like"/>
</dbReference>
<accession>A0A1V9GB92</accession>
<dbReference type="Pfam" id="PF01119">
    <property type="entry name" value="DNA_mis_repair"/>
    <property type="match status" value="1"/>
</dbReference>
<keyword evidence="10" id="KW-1185">Reference proteome</keyword>
<comment type="similarity">
    <text evidence="1 5">Belongs to the DNA mismatch repair MutL/HexB family.</text>
</comment>
<keyword evidence="3 5" id="KW-0227">DNA damage</keyword>
<dbReference type="InterPro" id="IPR014721">
    <property type="entry name" value="Ribsml_uS5_D2-typ_fold_subgr"/>
</dbReference>
<proteinExistence type="inferred from homology"/>
<evidence type="ECO:0000313" key="10">
    <source>
        <dbReference type="Proteomes" id="UP000192276"/>
    </source>
</evidence>
<dbReference type="InterPro" id="IPR002099">
    <property type="entry name" value="MutL/Mlh/PMS"/>
</dbReference>
<dbReference type="Gene3D" id="3.30.1370.100">
    <property type="entry name" value="MutL, C-terminal domain, regulatory subdomain"/>
    <property type="match status" value="1"/>
</dbReference>
<evidence type="ECO:0000313" key="9">
    <source>
        <dbReference type="EMBL" id="OQP67935.1"/>
    </source>
</evidence>
<dbReference type="STRING" id="550983.A4R26_10565"/>
<dbReference type="GO" id="GO:0140664">
    <property type="term" value="F:ATP-dependent DNA damage sensor activity"/>
    <property type="evidence" value="ECO:0007669"/>
    <property type="project" value="InterPro"/>
</dbReference>
<evidence type="ECO:0000259" key="8">
    <source>
        <dbReference type="SMART" id="SM01340"/>
    </source>
</evidence>
<feature type="domain" description="DNA mismatch repair protein S5" evidence="8">
    <location>
        <begin position="209"/>
        <end position="327"/>
    </location>
</feature>
<evidence type="ECO:0000256" key="3">
    <source>
        <dbReference type="ARBA" id="ARBA00022763"/>
    </source>
</evidence>
<comment type="function">
    <text evidence="5">This protein is involved in the repair of mismatches in DNA. It is required for dam-dependent methyl-directed DNA mismatch repair. May act as a 'molecular matchmaker', a protein that promotes the formation of a stable complex between two or more DNA-binding proteins in an ATP-dependent manner without itself being part of a final effector complex.</text>
</comment>
<evidence type="ECO:0000259" key="7">
    <source>
        <dbReference type="SMART" id="SM00853"/>
    </source>
</evidence>
<dbReference type="GO" id="GO:0030983">
    <property type="term" value="F:mismatched DNA binding"/>
    <property type="evidence" value="ECO:0007669"/>
    <property type="project" value="InterPro"/>
</dbReference>
<keyword evidence="4 5" id="KW-0234">DNA repair</keyword>
<dbReference type="GO" id="GO:0005524">
    <property type="term" value="F:ATP binding"/>
    <property type="evidence" value="ECO:0007669"/>
    <property type="project" value="InterPro"/>
</dbReference>
<sequence>MADIIQLLPDNIANQIAAGEVIQRPASAVKELLENAVDAGASEIKLIIQDAGKSLVQVIDNGKGMSETDARMCFERHATSKIRNIDDLFHIKTMGFRGEALASIAAVAQVELKSKRADDETGTYIEIENSMVKTQEPVAATNGTSIAMKNLFFNVPARRNFLKSNAAEMRHIVDEFMRVALSFPNIFFSLTSGNQQIFHLEKGSLKQRIVQVLGQHYNARLVTVQEKTDYLNIYGFVGKPDTAKKTRGDQYFFVNNRFIRSAYLNHAVMSAFKEMIPADSFPLYALFIDLDPAQVDINVHPTKQEIKFEDEKIVYAFVQAAVKHALAQFSITPTLEFDLDPNIQKLDALNKPFTDDKKDAALSSGLAKDFTHKNSAHFIQPTDKSELRHWKDFYEPGADQPATGDRQANEKQHPDYGGFSFNSQKEEKFESLLDKLKKQDGGDRQIPAHNYTPFAKQLVDDNALLFQLQSTYIVAPTARGFMLIHQQLAHERILYERFAAATNGKSIATQRSLFPVTLQLSASDAVLLQELTGDLNQLGYHIEPFGSNAFVIQGTPADVSTGNEKLAIESILEQFKHFSSDLKFSRREKLIRSLAWQQAIKPGTPLALDEMRALTTDLFKCGQPNVTASGNPTYIEFKKDYLEQLFKR</sequence>
<dbReference type="NCBIfam" id="TIGR00585">
    <property type="entry name" value="mutl"/>
    <property type="match status" value="1"/>
</dbReference>
<evidence type="ECO:0000256" key="6">
    <source>
        <dbReference type="SAM" id="MobiDB-lite"/>
    </source>
</evidence>
<dbReference type="CDD" id="cd16926">
    <property type="entry name" value="HATPase_MutL-MLH-PMS-like"/>
    <property type="match status" value="1"/>
</dbReference>
<evidence type="ECO:0000256" key="5">
    <source>
        <dbReference type="HAMAP-Rule" id="MF_00149"/>
    </source>
</evidence>
<reference evidence="10" key="1">
    <citation type="submission" date="2016-04" db="EMBL/GenBank/DDBJ databases">
        <authorList>
            <person name="Chen L."/>
            <person name="Zhuang W."/>
            <person name="Wang G."/>
        </authorList>
    </citation>
    <scope>NUCLEOTIDE SEQUENCE [LARGE SCALE GENOMIC DNA]</scope>
    <source>
        <strain evidence="10">208</strain>
    </source>
</reference>
<name>A0A1V9GB92_9BACT</name>
<evidence type="ECO:0000256" key="2">
    <source>
        <dbReference type="ARBA" id="ARBA00021975"/>
    </source>
</evidence>
<dbReference type="AlphaFoldDB" id="A0A1V9GB92"/>
<dbReference type="SMART" id="SM01340">
    <property type="entry name" value="DNA_mis_repair"/>
    <property type="match status" value="1"/>
</dbReference>
<dbReference type="Gene3D" id="3.30.230.10">
    <property type="match status" value="1"/>
</dbReference>
<dbReference type="Pfam" id="PF13589">
    <property type="entry name" value="HATPase_c_3"/>
    <property type="match status" value="1"/>
</dbReference>
<dbReference type="SUPFAM" id="SSF118116">
    <property type="entry name" value="DNA mismatch repair protein MutL"/>
    <property type="match status" value="1"/>
</dbReference>
<dbReference type="InterPro" id="IPR020667">
    <property type="entry name" value="DNA_mismatch_repair_MutL"/>
</dbReference>
<dbReference type="InterPro" id="IPR036890">
    <property type="entry name" value="HATPase_C_sf"/>
</dbReference>
<dbReference type="GO" id="GO:0006298">
    <property type="term" value="P:mismatch repair"/>
    <property type="evidence" value="ECO:0007669"/>
    <property type="project" value="UniProtKB-UniRule"/>
</dbReference>
<evidence type="ECO:0000256" key="4">
    <source>
        <dbReference type="ARBA" id="ARBA00023204"/>
    </source>
</evidence>
<dbReference type="Pfam" id="PF08676">
    <property type="entry name" value="MutL_C"/>
    <property type="match status" value="1"/>
</dbReference>
<dbReference type="CDD" id="cd00782">
    <property type="entry name" value="MutL_Trans"/>
    <property type="match status" value="1"/>
</dbReference>
<protein>
    <recommendedName>
        <fullName evidence="2 5">DNA mismatch repair protein MutL</fullName>
    </recommendedName>
</protein>
<dbReference type="InterPro" id="IPR042120">
    <property type="entry name" value="MutL_C_dimsub"/>
</dbReference>
<dbReference type="Gene3D" id="3.30.565.10">
    <property type="entry name" value="Histidine kinase-like ATPase, C-terminal domain"/>
    <property type="match status" value="1"/>
</dbReference>
<dbReference type="PANTHER" id="PTHR10073">
    <property type="entry name" value="DNA MISMATCH REPAIR PROTEIN MLH, PMS, MUTL"/>
    <property type="match status" value="1"/>
</dbReference>
<dbReference type="RefSeq" id="WP_081159857.1">
    <property type="nucleotide sequence ID" value="NZ_LWBP01000002.1"/>
</dbReference>
<dbReference type="PROSITE" id="PS00058">
    <property type="entry name" value="DNA_MISMATCH_REPAIR_1"/>
    <property type="match status" value="1"/>
</dbReference>
<dbReference type="SUPFAM" id="SSF55874">
    <property type="entry name" value="ATPase domain of HSP90 chaperone/DNA topoisomerase II/histidine kinase"/>
    <property type="match status" value="1"/>
</dbReference>
<dbReference type="EMBL" id="LWBP01000002">
    <property type="protein sequence ID" value="OQP67935.1"/>
    <property type="molecule type" value="Genomic_DNA"/>
</dbReference>
<dbReference type="InterPro" id="IPR042121">
    <property type="entry name" value="MutL_C_regsub"/>
</dbReference>
<dbReference type="OrthoDB" id="9763467at2"/>
<feature type="domain" description="MutL C-terminal dimerisation" evidence="7">
    <location>
        <begin position="464"/>
        <end position="606"/>
    </location>
</feature>
<dbReference type="Proteomes" id="UP000192276">
    <property type="component" value="Unassembled WGS sequence"/>
</dbReference>
<dbReference type="InterPro" id="IPR014762">
    <property type="entry name" value="DNA_mismatch_repair_CS"/>
</dbReference>
<dbReference type="InterPro" id="IPR013507">
    <property type="entry name" value="DNA_mismatch_S5_2-like"/>
</dbReference>
<dbReference type="SUPFAM" id="SSF54211">
    <property type="entry name" value="Ribosomal protein S5 domain 2-like"/>
    <property type="match status" value="1"/>
</dbReference>
<comment type="caution">
    <text evidence="9">The sequence shown here is derived from an EMBL/GenBank/DDBJ whole genome shotgun (WGS) entry which is preliminary data.</text>
</comment>
<dbReference type="SMART" id="SM00853">
    <property type="entry name" value="MutL_C"/>
    <property type="match status" value="1"/>
</dbReference>
<gene>
    <name evidence="5" type="primary">mutL</name>
    <name evidence="9" type="ORF">A4R26_10565</name>
</gene>
<dbReference type="InterPro" id="IPR014790">
    <property type="entry name" value="MutL_C"/>
</dbReference>
<evidence type="ECO:0000256" key="1">
    <source>
        <dbReference type="ARBA" id="ARBA00006082"/>
    </source>
</evidence>
<organism evidence="9 10">
    <name type="scientific">Niastella populi</name>
    <dbReference type="NCBI Taxonomy" id="550983"/>
    <lineage>
        <taxon>Bacteria</taxon>
        <taxon>Pseudomonadati</taxon>
        <taxon>Bacteroidota</taxon>
        <taxon>Chitinophagia</taxon>
        <taxon>Chitinophagales</taxon>
        <taxon>Chitinophagaceae</taxon>
        <taxon>Niastella</taxon>
    </lineage>
</organism>
<dbReference type="HAMAP" id="MF_00149">
    <property type="entry name" value="DNA_mis_repair"/>
    <property type="match status" value="1"/>
</dbReference>
<dbReference type="GO" id="GO:0032300">
    <property type="term" value="C:mismatch repair complex"/>
    <property type="evidence" value="ECO:0007669"/>
    <property type="project" value="InterPro"/>
</dbReference>
<dbReference type="GO" id="GO:0016887">
    <property type="term" value="F:ATP hydrolysis activity"/>
    <property type="evidence" value="ECO:0007669"/>
    <property type="project" value="InterPro"/>
</dbReference>
<dbReference type="InterPro" id="IPR020568">
    <property type="entry name" value="Ribosomal_Su5_D2-typ_SF"/>
</dbReference>
<dbReference type="InterPro" id="IPR037198">
    <property type="entry name" value="MutL_C_sf"/>
</dbReference>
<dbReference type="PANTHER" id="PTHR10073:SF12">
    <property type="entry name" value="DNA MISMATCH REPAIR PROTEIN MLH1"/>
    <property type="match status" value="1"/>
</dbReference>
<dbReference type="Gene3D" id="3.30.1540.20">
    <property type="entry name" value="MutL, C-terminal domain, dimerisation subdomain"/>
    <property type="match status" value="1"/>
</dbReference>
<feature type="region of interest" description="Disordered" evidence="6">
    <location>
        <begin position="394"/>
        <end position="421"/>
    </location>
</feature>
<dbReference type="FunFam" id="3.30.565.10:FF:000003">
    <property type="entry name" value="DNA mismatch repair endonuclease MutL"/>
    <property type="match status" value="1"/>
</dbReference>